<evidence type="ECO:0000256" key="6">
    <source>
        <dbReference type="ARBA" id="ARBA00022483"/>
    </source>
</evidence>
<keyword evidence="5" id="KW-1003">Cell membrane</keyword>
<keyword evidence="4" id="KW-0813">Transport</keyword>
<evidence type="ECO:0000256" key="5">
    <source>
        <dbReference type="ARBA" id="ARBA00022475"/>
    </source>
</evidence>
<keyword evidence="22" id="KW-0040">ANK repeat</keyword>
<evidence type="ECO:0000256" key="21">
    <source>
        <dbReference type="ARBA" id="ARBA00023303"/>
    </source>
</evidence>
<feature type="transmembrane region" description="Helical" evidence="24">
    <location>
        <begin position="523"/>
        <end position="544"/>
    </location>
</feature>
<feature type="transmembrane region" description="Helical" evidence="24">
    <location>
        <begin position="457"/>
        <end position="477"/>
    </location>
</feature>
<dbReference type="GO" id="GO:0090729">
    <property type="term" value="F:toxin activity"/>
    <property type="evidence" value="ECO:0007669"/>
    <property type="project" value="UniProtKB-KW"/>
</dbReference>
<dbReference type="InterPro" id="IPR036770">
    <property type="entry name" value="Ankyrin_rpt-contain_sf"/>
</dbReference>
<feature type="compositionally biased region" description="Polar residues" evidence="23">
    <location>
        <begin position="785"/>
        <end position="799"/>
    </location>
</feature>
<feature type="region of interest" description="Disordered" evidence="23">
    <location>
        <begin position="1040"/>
        <end position="1064"/>
    </location>
</feature>
<keyword evidence="20" id="KW-1053">Target membrane</keyword>
<feature type="region of interest" description="Disordered" evidence="23">
    <location>
        <begin position="780"/>
        <end position="800"/>
    </location>
</feature>
<dbReference type="PROSITE" id="PS50297">
    <property type="entry name" value="ANK_REP_REGION"/>
    <property type="match status" value="1"/>
</dbReference>
<dbReference type="InterPro" id="IPR005821">
    <property type="entry name" value="Ion_trans_dom"/>
</dbReference>
<keyword evidence="10" id="KW-0800">Toxin</keyword>
<reference evidence="26" key="2">
    <citation type="submission" date="2020-06" db="EMBL/GenBank/DDBJ databases">
        <authorList>
            <person name="Sheffer M."/>
        </authorList>
    </citation>
    <scope>NUCLEOTIDE SEQUENCE</scope>
</reference>
<dbReference type="Pfam" id="PF00520">
    <property type="entry name" value="Ion_trans"/>
    <property type="match status" value="1"/>
</dbReference>
<keyword evidence="17" id="KW-0638">Presynaptic neurotoxin</keyword>
<dbReference type="GO" id="GO:0005262">
    <property type="term" value="F:calcium channel activity"/>
    <property type="evidence" value="ECO:0007669"/>
    <property type="project" value="UniProtKB-KW"/>
</dbReference>
<dbReference type="GO" id="GO:0034703">
    <property type="term" value="C:cation channel complex"/>
    <property type="evidence" value="ECO:0007669"/>
    <property type="project" value="UniProtKB-ARBA"/>
</dbReference>
<dbReference type="InterPro" id="IPR024862">
    <property type="entry name" value="TRPV"/>
</dbReference>
<dbReference type="Proteomes" id="UP000807504">
    <property type="component" value="Unassembled WGS sequence"/>
</dbReference>
<evidence type="ECO:0000256" key="8">
    <source>
        <dbReference type="ARBA" id="ARBA00022537"/>
    </source>
</evidence>
<dbReference type="AlphaFoldDB" id="A0A8T0E8R8"/>
<keyword evidence="11" id="KW-0107">Calcium channel</keyword>
<evidence type="ECO:0000256" key="18">
    <source>
        <dbReference type="ARBA" id="ARBA00023065"/>
    </source>
</evidence>
<dbReference type="GO" id="GO:0044231">
    <property type="term" value="C:host cell presynaptic membrane"/>
    <property type="evidence" value="ECO:0007669"/>
    <property type="project" value="UniProtKB-KW"/>
</dbReference>
<keyword evidence="15" id="KW-0106">Calcium</keyword>
<keyword evidence="21" id="KW-0407">Ion channel</keyword>
<keyword evidence="27" id="KW-1185">Reference proteome</keyword>
<keyword evidence="13" id="KW-0528">Neurotoxin</keyword>
<dbReference type="GO" id="GO:0005576">
    <property type="term" value="C:extracellular region"/>
    <property type="evidence" value="ECO:0007669"/>
    <property type="project" value="UniProtKB-SubCell"/>
</dbReference>
<evidence type="ECO:0000256" key="11">
    <source>
        <dbReference type="ARBA" id="ARBA00022673"/>
    </source>
</evidence>
<evidence type="ECO:0000256" key="22">
    <source>
        <dbReference type="PROSITE-ProRule" id="PRU00023"/>
    </source>
</evidence>
<keyword evidence="12 24" id="KW-0812">Transmembrane</keyword>
<proteinExistence type="predicted"/>
<keyword evidence="19 24" id="KW-0472">Membrane</keyword>
<dbReference type="PANTHER" id="PTHR10582:SF2">
    <property type="entry name" value="INACTIVE"/>
    <property type="match status" value="1"/>
</dbReference>
<dbReference type="SMART" id="SM00248">
    <property type="entry name" value="ANK"/>
    <property type="match status" value="4"/>
</dbReference>
<dbReference type="GO" id="GO:0098703">
    <property type="term" value="P:calcium ion import across plasma membrane"/>
    <property type="evidence" value="ECO:0007669"/>
    <property type="project" value="TreeGrafter"/>
</dbReference>
<evidence type="ECO:0000256" key="9">
    <source>
        <dbReference type="ARBA" id="ARBA00022568"/>
    </source>
</evidence>
<keyword evidence="14" id="KW-0677">Repeat</keyword>
<evidence type="ECO:0000256" key="2">
    <source>
        <dbReference type="ARBA" id="ARBA00004613"/>
    </source>
</evidence>
<feature type="compositionally biased region" description="Basic and acidic residues" evidence="23">
    <location>
        <begin position="971"/>
        <end position="987"/>
    </location>
</feature>
<dbReference type="PANTHER" id="PTHR10582">
    <property type="entry name" value="TRANSIENT RECEPTOR POTENTIAL ION CHANNEL PROTEIN"/>
    <property type="match status" value="1"/>
</dbReference>
<evidence type="ECO:0000256" key="12">
    <source>
        <dbReference type="ARBA" id="ARBA00022692"/>
    </source>
</evidence>
<feature type="repeat" description="ANK" evidence="22">
    <location>
        <begin position="213"/>
        <end position="245"/>
    </location>
</feature>
<keyword evidence="8" id="KW-1052">Target cell membrane</keyword>
<keyword evidence="18" id="KW-0406">Ion transport</keyword>
<feature type="transmembrane region" description="Helical" evidence="24">
    <location>
        <begin position="417"/>
        <end position="437"/>
    </location>
</feature>
<evidence type="ECO:0000256" key="16">
    <source>
        <dbReference type="ARBA" id="ARBA00022989"/>
    </source>
</evidence>
<evidence type="ECO:0000256" key="4">
    <source>
        <dbReference type="ARBA" id="ARBA00022448"/>
    </source>
</evidence>
<evidence type="ECO:0000256" key="20">
    <source>
        <dbReference type="ARBA" id="ARBA00023298"/>
    </source>
</evidence>
<dbReference type="SUPFAM" id="SSF48403">
    <property type="entry name" value="Ankyrin repeat"/>
    <property type="match status" value="1"/>
</dbReference>
<keyword evidence="26" id="KW-0675">Receptor</keyword>
<keyword evidence="16 24" id="KW-1133">Transmembrane helix</keyword>
<evidence type="ECO:0000256" key="19">
    <source>
        <dbReference type="ARBA" id="ARBA00023136"/>
    </source>
</evidence>
<feature type="compositionally biased region" description="Basic and acidic residues" evidence="23">
    <location>
        <begin position="1040"/>
        <end position="1049"/>
    </location>
</feature>
<feature type="transmembrane region" description="Helical" evidence="24">
    <location>
        <begin position="484"/>
        <end position="503"/>
    </location>
</feature>
<evidence type="ECO:0000256" key="10">
    <source>
        <dbReference type="ARBA" id="ARBA00022656"/>
    </source>
</evidence>
<dbReference type="PROSITE" id="PS50088">
    <property type="entry name" value="ANK_REPEAT"/>
    <property type="match status" value="2"/>
</dbReference>
<dbReference type="GO" id="GO:0044218">
    <property type="term" value="C:other organism cell membrane"/>
    <property type="evidence" value="ECO:0007669"/>
    <property type="project" value="UniProtKB-KW"/>
</dbReference>
<dbReference type="Gene3D" id="1.25.40.20">
    <property type="entry name" value="Ankyrin repeat-containing domain"/>
    <property type="match status" value="1"/>
</dbReference>
<evidence type="ECO:0000256" key="15">
    <source>
        <dbReference type="ARBA" id="ARBA00022837"/>
    </source>
</evidence>
<evidence type="ECO:0000256" key="3">
    <source>
        <dbReference type="ARBA" id="ARBA00004651"/>
    </source>
</evidence>
<feature type="transmembrane region" description="Helical" evidence="24">
    <location>
        <begin position="592"/>
        <end position="614"/>
    </location>
</feature>
<dbReference type="Pfam" id="PF12796">
    <property type="entry name" value="Ank_2"/>
    <property type="match status" value="1"/>
</dbReference>
<evidence type="ECO:0000256" key="14">
    <source>
        <dbReference type="ARBA" id="ARBA00022737"/>
    </source>
</evidence>
<accession>A0A8T0E8R8</accession>
<evidence type="ECO:0000259" key="25">
    <source>
        <dbReference type="Pfam" id="PF00520"/>
    </source>
</evidence>
<evidence type="ECO:0000256" key="23">
    <source>
        <dbReference type="SAM" id="MobiDB-lite"/>
    </source>
</evidence>
<feature type="domain" description="Ion transport" evidence="25">
    <location>
        <begin position="429"/>
        <end position="620"/>
    </location>
</feature>
<evidence type="ECO:0000256" key="1">
    <source>
        <dbReference type="ARBA" id="ARBA00004175"/>
    </source>
</evidence>
<evidence type="ECO:0000256" key="7">
    <source>
        <dbReference type="ARBA" id="ARBA00022525"/>
    </source>
</evidence>
<evidence type="ECO:0000256" key="24">
    <source>
        <dbReference type="SAM" id="Phobius"/>
    </source>
</evidence>
<protein>
    <submittedName>
        <fullName evidence="26">Transient receptor potential cation channel like protein</fullName>
    </submittedName>
</protein>
<keyword evidence="7" id="KW-0964">Secreted</keyword>
<name>A0A8T0E8R8_ARGBR</name>
<evidence type="ECO:0000256" key="17">
    <source>
        <dbReference type="ARBA" id="ARBA00023028"/>
    </source>
</evidence>
<keyword evidence="6" id="KW-0268">Exocytosis</keyword>
<evidence type="ECO:0000313" key="27">
    <source>
        <dbReference type="Proteomes" id="UP000807504"/>
    </source>
</evidence>
<dbReference type="GO" id="GO:0006887">
    <property type="term" value="P:exocytosis"/>
    <property type="evidence" value="ECO:0007669"/>
    <property type="project" value="UniProtKB-KW"/>
</dbReference>
<feature type="region of interest" description="Disordered" evidence="23">
    <location>
        <begin position="971"/>
        <end position="996"/>
    </location>
</feature>
<feature type="transmembrane region" description="Helical" evidence="24">
    <location>
        <begin position="377"/>
        <end position="397"/>
    </location>
</feature>
<sequence>MGAKYSVENLLKFSDRGASSLATSLLDEIVSKEEANQSLSPLYLLANFKKSGSLIERYLLEGQKELESIALNELKQYMYKEGEGEMIERENVDESTKEQKSRKVCWKLDKRGMLGESLLHVLVLCNTDAHTQIAMFLVELYPALAHDIVEGEEYYGATAMHFAIAYENSKLVKKLVEIGADFHQRANGKFFMPIDQQWPIPRAKTNFEGLSYFGEYPLSWAACCDDEPSYNLLIKHGADPNLQDTFGNNILHVLVIRDKLKMYGYALRHPIRPASDHLCNKFGLTPLTLACKLGRNTIFREMLEFSSLEFWRYSNITCSGYPLNALDSLQPNGRANLNSALMIILKGNSTEHLDMLEGGVIQRLLEEKWKTFAQRCFYKRLLMMLVHLLNLSIAVFLRPTTREPLLGKTDATNIIRYCAEIATCLGCVGFGIIQQVQEILAQGLLGFLYCLTTSPTKSTFVLSCFLILSCIPCRVIGDRQTEDILLVMAIPGSWFYLIFFAGAVRLTGPFVTMIYSMLVGDMFRFSIIYMIFMFAFTQAFFFLFKSQPTERADSKKRFSTYPVTWMGLFHMTLGSYEYEEFRETYYQKLTQLVFALFMVLTPILLLNMLIAMMGNTYCEVITQSEKEWVKQWANIIVALERSIDSESAREFIQTYSIKMPSSTKDTEVRGVIVIKSKPKSKAKEKKQALLLWKRVGKRTVQELRRVGGSAADVRRRYNLFPSKQPTARLRNGKIILEWNPIPAPIYKPLKPATTGKSNQPNAGFDDLLSQVTSASGIDIEKPNAAQDNKAPNNEENSSGIPHVLPEYNQCAVQSAGYTNLAYEHDILTNKPDMQVKMGGQNSFKTSNEMYNSSNIPITPREPPMPYGSTVTYGVPPPGDLIPSTNLTRQLSMDHGPGEGPPVPYANISHYGMQRPSDMAPPHTNFAGQSSMDPLNEERGISVNVQTKIISTKITKVRTPRSKEMPLLLRRREYSGSSSDDAKKDASNKKKIGGGKAYNLPYRVKHKRRRKRNQISYEEKISLDNLPYNFPISMETTIHKTNVDTPKKTDQYPLFLPKSEEEPQN</sequence>
<dbReference type="EMBL" id="JABXBU010002230">
    <property type="protein sequence ID" value="KAF8768219.1"/>
    <property type="molecule type" value="Genomic_DNA"/>
</dbReference>
<reference evidence="26" key="1">
    <citation type="journal article" date="2020" name="bioRxiv">
        <title>Chromosome-level reference genome of the European wasp spider Argiope bruennichi: a resource for studies on range expansion and evolutionary adaptation.</title>
        <authorList>
            <person name="Sheffer M.M."/>
            <person name="Hoppe A."/>
            <person name="Krehenwinkel H."/>
            <person name="Uhl G."/>
            <person name="Kuss A.W."/>
            <person name="Jensen L."/>
            <person name="Jensen C."/>
            <person name="Gillespie R.G."/>
            <person name="Hoff K.J."/>
            <person name="Prost S."/>
        </authorList>
    </citation>
    <scope>NUCLEOTIDE SEQUENCE</scope>
</reference>
<dbReference type="GO" id="GO:0005886">
    <property type="term" value="C:plasma membrane"/>
    <property type="evidence" value="ECO:0007669"/>
    <property type="project" value="UniProtKB-SubCell"/>
</dbReference>
<comment type="subcellular location">
    <subcellularLocation>
        <location evidence="3">Cell membrane</location>
        <topology evidence="3">Multi-pass membrane protein</topology>
    </subcellularLocation>
    <subcellularLocation>
        <location evidence="2">Secreted</location>
    </subcellularLocation>
    <subcellularLocation>
        <location evidence="1">Target cell membrane</location>
    </subcellularLocation>
</comment>
<evidence type="ECO:0000313" key="26">
    <source>
        <dbReference type="EMBL" id="KAF8768219.1"/>
    </source>
</evidence>
<gene>
    <name evidence="26" type="ORF">HNY73_021061</name>
</gene>
<evidence type="ECO:0000256" key="13">
    <source>
        <dbReference type="ARBA" id="ARBA00022699"/>
    </source>
</evidence>
<organism evidence="26 27">
    <name type="scientific">Argiope bruennichi</name>
    <name type="common">Wasp spider</name>
    <name type="synonym">Aranea bruennichi</name>
    <dbReference type="NCBI Taxonomy" id="94029"/>
    <lineage>
        <taxon>Eukaryota</taxon>
        <taxon>Metazoa</taxon>
        <taxon>Ecdysozoa</taxon>
        <taxon>Arthropoda</taxon>
        <taxon>Chelicerata</taxon>
        <taxon>Arachnida</taxon>
        <taxon>Araneae</taxon>
        <taxon>Araneomorphae</taxon>
        <taxon>Entelegynae</taxon>
        <taxon>Araneoidea</taxon>
        <taxon>Araneidae</taxon>
        <taxon>Argiope</taxon>
    </lineage>
</organism>
<comment type="caution">
    <text evidence="26">The sequence shown here is derived from an EMBL/GenBank/DDBJ whole genome shotgun (WGS) entry which is preliminary data.</text>
</comment>
<feature type="repeat" description="ANK" evidence="22">
    <location>
        <begin position="155"/>
        <end position="187"/>
    </location>
</feature>
<keyword evidence="9" id="KW-0109">Calcium transport</keyword>
<dbReference type="InterPro" id="IPR002110">
    <property type="entry name" value="Ankyrin_rpt"/>
</dbReference>